<evidence type="ECO:0000259" key="2">
    <source>
        <dbReference type="Pfam" id="PF12697"/>
    </source>
</evidence>
<dbReference type="OrthoDB" id="408373at2759"/>
<accession>V9DM74</accession>
<gene>
    <name evidence="3" type="ORF">G647_10156</name>
</gene>
<dbReference type="InterPro" id="IPR052897">
    <property type="entry name" value="Sec-Metab_Biosynth_Hydrolase"/>
</dbReference>
<reference evidence="3 4" key="1">
    <citation type="submission" date="2013-03" db="EMBL/GenBank/DDBJ databases">
        <title>The Genome Sequence of Cladophialophora carrionii CBS 160.54.</title>
        <authorList>
            <consortium name="The Broad Institute Genomics Platform"/>
            <person name="Cuomo C."/>
            <person name="de Hoog S."/>
            <person name="Gorbushina A."/>
            <person name="Walker B."/>
            <person name="Young S.K."/>
            <person name="Zeng Q."/>
            <person name="Gargeya S."/>
            <person name="Fitzgerald M."/>
            <person name="Haas B."/>
            <person name="Abouelleil A."/>
            <person name="Allen A.W."/>
            <person name="Alvarado L."/>
            <person name="Arachchi H.M."/>
            <person name="Berlin A.M."/>
            <person name="Chapman S.B."/>
            <person name="Gainer-Dewar J."/>
            <person name="Goldberg J."/>
            <person name="Griggs A."/>
            <person name="Gujja S."/>
            <person name="Hansen M."/>
            <person name="Howarth C."/>
            <person name="Imamovic A."/>
            <person name="Ireland A."/>
            <person name="Larimer J."/>
            <person name="McCowan C."/>
            <person name="Murphy C."/>
            <person name="Pearson M."/>
            <person name="Poon T.W."/>
            <person name="Priest M."/>
            <person name="Roberts A."/>
            <person name="Saif S."/>
            <person name="Shea T."/>
            <person name="Sisk P."/>
            <person name="Sykes S."/>
            <person name="Wortman J."/>
            <person name="Nusbaum C."/>
            <person name="Birren B."/>
        </authorList>
    </citation>
    <scope>NUCLEOTIDE SEQUENCE [LARGE SCALE GENOMIC DNA]</scope>
    <source>
        <strain evidence="3 4">CBS 160.54</strain>
    </source>
</reference>
<dbReference type="SUPFAM" id="SSF53474">
    <property type="entry name" value="alpha/beta-Hydrolases"/>
    <property type="match status" value="1"/>
</dbReference>
<dbReference type="Pfam" id="PF12697">
    <property type="entry name" value="Abhydrolase_6"/>
    <property type="match status" value="1"/>
</dbReference>
<organism evidence="3 4">
    <name type="scientific">Cladophialophora carrionii CBS 160.54</name>
    <dbReference type="NCBI Taxonomy" id="1279043"/>
    <lineage>
        <taxon>Eukaryota</taxon>
        <taxon>Fungi</taxon>
        <taxon>Dikarya</taxon>
        <taxon>Ascomycota</taxon>
        <taxon>Pezizomycotina</taxon>
        <taxon>Eurotiomycetes</taxon>
        <taxon>Chaetothyriomycetidae</taxon>
        <taxon>Chaetothyriales</taxon>
        <taxon>Herpotrichiellaceae</taxon>
        <taxon>Cladophialophora</taxon>
    </lineage>
</organism>
<sequence length="223" mass="23957">MAESAAASAAKPTVIIVHGACTALSTSKTSPAPWARTDTESWPRPFPPSTRPLGRSHRTAKPILRPDPNDVILVPHSYGGIPASGAIQDLDPRSWAAAGKSTSMRAIAAITSFILPEGMTHPGDVPAESETYRTAKSNLNVMSMAALVDRCRFSAFEVVPVHFLLAREDQAMKFATQESVVQRITDRGRVVRTEVLDGCSHSPFLSRVAETVAIVRRSAGEDI</sequence>
<dbReference type="PANTHER" id="PTHR37017">
    <property type="entry name" value="AB HYDROLASE-1 DOMAIN-CONTAINING PROTEIN-RELATED"/>
    <property type="match status" value="1"/>
</dbReference>
<dbReference type="Proteomes" id="UP000030678">
    <property type="component" value="Unassembled WGS sequence"/>
</dbReference>
<proteinExistence type="predicted"/>
<dbReference type="EMBL" id="KB822699">
    <property type="protein sequence ID" value="ETI27057.1"/>
    <property type="molecule type" value="Genomic_DNA"/>
</dbReference>
<feature type="region of interest" description="Disordered" evidence="1">
    <location>
        <begin position="27"/>
        <end position="66"/>
    </location>
</feature>
<dbReference type="Gene3D" id="3.40.50.1820">
    <property type="entry name" value="alpha/beta hydrolase"/>
    <property type="match status" value="1"/>
</dbReference>
<protein>
    <recommendedName>
        <fullName evidence="2">AB hydrolase-1 domain-containing protein</fullName>
    </recommendedName>
</protein>
<evidence type="ECO:0000313" key="4">
    <source>
        <dbReference type="Proteomes" id="UP000030678"/>
    </source>
</evidence>
<name>V9DM74_9EURO</name>
<evidence type="ECO:0000313" key="3">
    <source>
        <dbReference type="EMBL" id="ETI27057.1"/>
    </source>
</evidence>
<evidence type="ECO:0000256" key="1">
    <source>
        <dbReference type="SAM" id="MobiDB-lite"/>
    </source>
</evidence>
<dbReference type="InterPro" id="IPR000073">
    <property type="entry name" value="AB_hydrolase_1"/>
</dbReference>
<feature type="domain" description="AB hydrolase-1" evidence="2">
    <location>
        <begin position="63"/>
        <end position="213"/>
    </location>
</feature>
<dbReference type="InterPro" id="IPR029058">
    <property type="entry name" value="AB_hydrolase_fold"/>
</dbReference>
<dbReference type="HOGENOM" id="CLU_046066_1_3_1"/>
<dbReference type="GeneID" id="19988649"/>
<dbReference type="VEuPathDB" id="FungiDB:G647_10156"/>
<dbReference type="RefSeq" id="XP_008724370.1">
    <property type="nucleotide sequence ID" value="XM_008726148.1"/>
</dbReference>
<dbReference type="AlphaFoldDB" id="V9DM74"/>
<dbReference type="PANTHER" id="PTHR37017:SF11">
    <property type="entry name" value="ESTERASE_LIPASE_THIOESTERASE DOMAIN-CONTAINING PROTEIN"/>
    <property type="match status" value="1"/>
</dbReference>